<comment type="caution">
    <text evidence="2">The sequence shown here is derived from an EMBL/GenBank/DDBJ whole genome shotgun (WGS) entry which is preliminary data.</text>
</comment>
<name>A0ABP2CAW6_9FIRM</name>
<dbReference type="Pfam" id="PF00148">
    <property type="entry name" value="Oxidored_nitro"/>
    <property type="match status" value="1"/>
</dbReference>
<keyword evidence="3" id="KW-1185">Reference proteome</keyword>
<organism evidence="2 3">
    <name type="scientific">Sporomusa sphaeroides DSM 2875</name>
    <dbReference type="NCBI Taxonomy" id="1337886"/>
    <lineage>
        <taxon>Bacteria</taxon>
        <taxon>Bacillati</taxon>
        <taxon>Bacillota</taxon>
        <taxon>Negativicutes</taxon>
        <taxon>Selenomonadales</taxon>
        <taxon>Sporomusaceae</taxon>
        <taxon>Sporomusa</taxon>
    </lineage>
</organism>
<dbReference type="Proteomes" id="UP000245702">
    <property type="component" value="Unassembled WGS sequence"/>
</dbReference>
<protein>
    <submittedName>
        <fullName evidence="2">Light-independent protochlorophyllide reductase subunit B</fullName>
        <ecNumber evidence="2">1.3.7.7</ecNumber>
    </submittedName>
</protein>
<sequence>MTMKLTRLPSLASDYSGACSVLYAMQALTLLYSPGGCSSAIIECDEIRDLRQTLFFCSKLGELEAVMGAADEFLLQAQTLCAHNRQTEFTAIIGTPVPALTGIDIAAVADELSRQTGLPAMALSTEGFKDYYSGVHQTLLDLGKRFLEKREKKNNQVNIIGYTPLSLGSPAHLAELMDELEACGLTINGSPLAKKNLGDFKNMSAAALNIVVSHEGAGLAQYMQQEYAIPYVLHVPIGMWGMRRLFKTLEAVTDISLGRTSRNQYDQTGKALSARRAVVIGEPLFASCIAACLQNDFGLASVEPVSLIKTDRRMKSVYQEESLSSVRFFTCEHSLAQWLGEGQPDIVIGDPLYQTLVRQKNIQYVPLPHVGLSGSMHADLNYEFIGKKGYDYLAGFIGS</sequence>
<dbReference type="GO" id="GO:0016491">
    <property type="term" value="F:oxidoreductase activity"/>
    <property type="evidence" value="ECO:0007669"/>
    <property type="project" value="UniProtKB-KW"/>
</dbReference>
<dbReference type="PANTHER" id="PTHR42846:SF1">
    <property type="entry name" value="NI-SIROHYDROCHLORIN A,C-DIAMIDE REDUCTIVE CYCLASE COMPLEX, COMPONENT CFBD"/>
    <property type="match status" value="1"/>
</dbReference>
<feature type="domain" description="Nitrogenase/oxidoreductase component 1" evidence="1">
    <location>
        <begin position="15"/>
        <end position="362"/>
    </location>
</feature>
<dbReference type="SUPFAM" id="SSF53807">
    <property type="entry name" value="Helical backbone' metal receptor"/>
    <property type="match status" value="1"/>
</dbReference>
<dbReference type="InterPro" id="IPR000510">
    <property type="entry name" value="Nase/OxRdtase_comp1"/>
</dbReference>
<dbReference type="EMBL" id="FCOW01000035">
    <property type="protein sequence ID" value="CVK21463.1"/>
    <property type="molecule type" value="Genomic_DNA"/>
</dbReference>
<accession>A0ABP2CAW6</accession>
<evidence type="ECO:0000313" key="3">
    <source>
        <dbReference type="Proteomes" id="UP000245702"/>
    </source>
</evidence>
<dbReference type="Gene3D" id="3.40.50.1980">
    <property type="entry name" value="Nitrogenase molybdenum iron protein domain"/>
    <property type="match status" value="2"/>
</dbReference>
<gene>
    <name evidence="2" type="primary">chlB_2</name>
    <name evidence="2" type="ORF">SSPH_04154</name>
</gene>
<proteinExistence type="predicted"/>
<evidence type="ECO:0000313" key="2">
    <source>
        <dbReference type="EMBL" id="CVK21463.1"/>
    </source>
</evidence>
<dbReference type="PANTHER" id="PTHR42846">
    <property type="entry name" value="NI-SIROHYDROCHLORIN A,C-DIAMIDE REDUCTIVE CYCLASE COMPLEX, COMPONENT CFBD"/>
    <property type="match status" value="1"/>
</dbReference>
<keyword evidence="2" id="KW-0560">Oxidoreductase</keyword>
<dbReference type="RefSeq" id="WP_075756588.1">
    <property type="nucleotide sequence ID" value="NZ_CP146991.1"/>
</dbReference>
<reference evidence="2 3" key="1">
    <citation type="submission" date="2016-01" db="EMBL/GenBank/DDBJ databases">
        <authorList>
            <person name="Brown R."/>
        </authorList>
    </citation>
    <scope>NUCLEOTIDE SEQUENCE [LARGE SCALE GENOMIC DNA]</scope>
    <source>
        <strain evidence="2">Sporomusa sphaeroides DSM 2875</strain>
    </source>
</reference>
<dbReference type="InterPro" id="IPR052673">
    <property type="entry name" value="Ni-siroh_cyclase_CfbD"/>
</dbReference>
<dbReference type="EC" id="1.3.7.7" evidence="2"/>
<evidence type="ECO:0000259" key="1">
    <source>
        <dbReference type="Pfam" id="PF00148"/>
    </source>
</evidence>